<dbReference type="GeneID" id="27348863"/>
<dbReference type="OrthoDB" id="4708870at2759"/>
<dbReference type="RefSeq" id="XP_016246803.1">
    <property type="nucleotide sequence ID" value="XM_016396947.1"/>
</dbReference>
<evidence type="ECO:0000313" key="2">
    <source>
        <dbReference type="EMBL" id="KIW26587.1"/>
    </source>
</evidence>
<reference evidence="2 3" key="1">
    <citation type="submission" date="2015-01" db="EMBL/GenBank/DDBJ databases">
        <title>The Genome Sequence of Cladophialophora immunda CBS83496.</title>
        <authorList>
            <consortium name="The Broad Institute Genomics Platform"/>
            <person name="Cuomo C."/>
            <person name="de Hoog S."/>
            <person name="Gorbushina A."/>
            <person name="Stielow B."/>
            <person name="Teixiera M."/>
            <person name="Abouelleil A."/>
            <person name="Chapman S.B."/>
            <person name="Priest M."/>
            <person name="Young S.K."/>
            <person name="Wortman J."/>
            <person name="Nusbaum C."/>
            <person name="Birren B."/>
        </authorList>
    </citation>
    <scope>NUCLEOTIDE SEQUENCE [LARGE SCALE GENOMIC DNA]</scope>
    <source>
        <strain evidence="2 3">CBS 83496</strain>
    </source>
</reference>
<feature type="region of interest" description="Disordered" evidence="1">
    <location>
        <begin position="436"/>
        <end position="468"/>
    </location>
</feature>
<feature type="compositionally biased region" description="Low complexity" evidence="1">
    <location>
        <begin position="127"/>
        <end position="145"/>
    </location>
</feature>
<sequence length="468" mass="53215">MGGSVFKPDGLSTPRMPPKVYDSVLSHAEELLRAHFKLVGHAIEAPAKASHGDIDILVADPFDRNVTAGREVGRFLADLLGAEKWKKMSGTSTYHLALRWPKGFEDLLIADGDTSQMASDDEPSPRAADAVGTSSATTDSSTSSSLPIPLGSTQKYIQADINVMPTSDYFRWHTFIQAHGDLWQMLGGIVRRFGITPTSRGLFLRIAEVEMHNKDQARVLMSSDPDTVLDYMGLDRERYWRMFGNWEEMMDYVATCRFHDPARWKDRAKHDERGEEEEIKEENDTGANLLKANDRQRAAKRPVFAYWIEKYLPAHVDEPPGNSALLTRQDVIEDAKKYFGIEFANKFEERKNKMVRQIKVDKLWADIRRSLPIEGMEIGYVMKGMKREIVGHREGQSVEPEKLEGLDEARAAFEAGKFDEVLQWATLNWNEIGQRQRRLDQEKSQVHLLEKANGDGRRGKGRKPSPRR</sequence>
<protein>
    <submittedName>
        <fullName evidence="2">Uncharacterized protein</fullName>
    </submittedName>
</protein>
<dbReference type="HOGENOM" id="CLU_032494_1_0_1"/>
<organism evidence="2 3">
    <name type="scientific">Cladophialophora immunda</name>
    <dbReference type="NCBI Taxonomy" id="569365"/>
    <lineage>
        <taxon>Eukaryota</taxon>
        <taxon>Fungi</taxon>
        <taxon>Dikarya</taxon>
        <taxon>Ascomycota</taxon>
        <taxon>Pezizomycotina</taxon>
        <taxon>Eurotiomycetes</taxon>
        <taxon>Chaetothyriomycetidae</taxon>
        <taxon>Chaetothyriales</taxon>
        <taxon>Herpotrichiellaceae</taxon>
        <taxon>Cladophialophora</taxon>
    </lineage>
</organism>
<dbReference type="STRING" id="569365.A0A0D2ANB9"/>
<proteinExistence type="predicted"/>
<feature type="compositionally biased region" description="Basic and acidic residues" evidence="1">
    <location>
        <begin position="437"/>
        <end position="458"/>
    </location>
</feature>
<dbReference type="AlphaFoldDB" id="A0A0D2ANB9"/>
<keyword evidence="3" id="KW-1185">Reference proteome</keyword>
<feature type="compositionally biased region" description="Basic residues" evidence="1">
    <location>
        <begin position="459"/>
        <end position="468"/>
    </location>
</feature>
<name>A0A0D2ANB9_9EURO</name>
<dbReference type="VEuPathDB" id="FungiDB:PV07_09669"/>
<evidence type="ECO:0000313" key="3">
    <source>
        <dbReference type="Proteomes" id="UP000054466"/>
    </source>
</evidence>
<evidence type="ECO:0000256" key="1">
    <source>
        <dbReference type="SAM" id="MobiDB-lite"/>
    </source>
</evidence>
<dbReference type="Proteomes" id="UP000054466">
    <property type="component" value="Unassembled WGS sequence"/>
</dbReference>
<accession>A0A0D2ANB9</accession>
<dbReference type="EMBL" id="KN847044">
    <property type="protein sequence ID" value="KIW26587.1"/>
    <property type="molecule type" value="Genomic_DNA"/>
</dbReference>
<feature type="region of interest" description="Disordered" evidence="1">
    <location>
        <begin position="114"/>
        <end position="147"/>
    </location>
</feature>
<gene>
    <name evidence="2" type="ORF">PV07_09669</name>
</gene>